<proteinExistence type="predicted"/>
<feature type="transmembrane region" description="Helical" evidence="1">
    <location>
        <begin position="86"/>
        <end position="108"/>
    </location>
</feature>
<evidence type="ECO:0000313" key="2">
    <source>
        <dbReference type="EMBL" id="OAL39754.1"/>
    </source>
</evidence>
<keyword evidence="3" id="KW-1185">Reference proteome</keyword>
<name>A0A178DEJ7_9EURO</name>
<feature type="transmembrane region" description="Helical" evidence="1">
    <location>
        <begin position="22"/>
        <end position="45"/>
    </location>
</feature>
<organism evidence="2 3">
    <name type="scientific">Fonsecaea nubica</name>
    <dbReference type="NCBI Taxonomy" id="856822"/>
    <lineage>
        <taxon>Eukaryota</taxon>
        <taxon>Fungi</taxon>
        <taxon>Dikarya</taxon>
        <taxon>Ascomycota</taxon>
        <taxon>Pezizomycotina</taxon>
        <taxon>Eurotiomycetes</taxon>
        <taxon>Chaetothyriomycetidae</taxon>
        <taxon>Chaetothyriales</taxon>
        <taxon>Herpotrichiellaceae</taxon>
        <taxon>Fonsecaea</taxon>
    </lineage>
</organism>
<sequence length="181" mass="20543">MATEVIVRESSRRRYIWPEVQLNLWIFIVLAGSSTVLGINAWFIAVQDQLQPDFSGLNRLFPFAVICGSLTIVFLIIILILAARRLLIPGIILLGSFVLFVLWVTTLIETAIQLYGDGNVNGNCNNFVQNQEYHGVSIETLAWLTQSNICACWKASFAWSIILAVLFLWMMILSWQVQNYD</sequence>
<evidence type="ECO:0008006" key="4">
    <source>
        <dbReference type="Google" id="ProtNLM"/>
    </source>
</evidence>
<dbReference type="RefSeq" id="XP_022504766.1">
    <property type="nucleotide sequence ID" value="XM_022639458.1"/>
</dbReference>
<comment type="caution">
    <text evidence="2">The sequence shown here is derived from an EMBL/GenBank/DDBJ whole genome shotgun (WGS) entry which is preliminary data.</text>
</comment>
<accession>A0A178DEJ7</accession>
<dbReference type="AlphaFoldDB" id="A0A178DEJ7"/>
<gene>
    <name evidence="2" type="ORF">AYO20_01151</name>
</gene>
<dbReference type="Proteomes" id="UP000185904">
    <property type="component" value="Unassembled WGS sequence"/>
</dbReference>
<feature type="transmembrane region" description="Helical" evidence="1">
    <location>
        <begin position="60"/>
        <end position="81"/>
    </location>
</feature>
<reference evidence="2 3" key="1">
    <citation type="submission" date="2016-03" db="EMBL/GenBank/DDBJ databases">
        <title>The draft genome sequence of Fonsecaea nubica causative agent of cutaneous subcutaneous infection in human host.</title>
        <authorList>
            <person name="Costa F."/>
            <person name="Sybren D.H."/>
            <person name="Raittz R.T."/>
            <person name="Weiss V.A."/>
            <person name="Leao A.C."/>
            <person name="Gomes R."/>
            <person name="De Souza E.M."/>
            <person name="Pedrosa F.O."/>
            <person name="Steffens M.B."/>
            <person name="Bombassaro A."/>
            <person name="Tadra-Sfeir M.Z."/>
            <person name="Moreno L.F."/>
            <person name="Najafzadeh M.J."/>
            <person name="Felipe M.S."/>
            <person name="Teixeira M."/>
            <person name="Sun J."/>
            <person name="Xi L."/>
            <person name="Castro M.A."/>
            <person name="Vicente V.A."/>
        </authorList>
    </citation>
    <scope>NUCLEOTIDE SEQUENCE [LARGE SCALE GENOMIC DNA]</scope>
    <source>
        <strain evidence="2 3">CBS 269.64</strain>
    </source>
</reference>
<dbReference type="GeneID" id="34584576"/>
<keyword evidence="1" id="KW-0812">Transmembrane</keyword>
<evidence type="ECO:0000313" key="3">
    <source>
        <dbReference type="Proteomes" id="UP000185904"/>
    </source>
</evidence>
<evidence type="ECO:0000256" key="1">
    <source>
        <dbReference type="SAM" id="Phobius"/>
    </source>
</evidence>
<dbReference type="EMBL" id="LVCJ01000004">
    <property type="protein sequence ID" value="OAL39754.1"/>
    <property type="molecule type" value="Genomic_DNA"/>
</dbReference>
<keyword evidence="1" id="KW-1133">Transmembrane helix</keyword>
<keyword evidence="1" id="KW-0472">Membrane</keyword>
<protein>
    <recommendedName>
        <fullName evidence="4">MARVEL domain-containing protein</fullName>
    </recommendedName>
</protein>
<dbReference type="OrthoDB" id="3930290at2759"/>
<feature type="transmembrane region" description="Helical" evidence="1">
    <location>
        <begin position="157"/>
        <end position="175"/>
    </location>
</feature>